<protein>
    <submittedName>
        <fullName evidence="3">Uncharacterized protein</fullName>
    </submittedName>
</protein>
<gene>
    <name evidence="3" type="ORF">V6N11_082847</name>
</gene>
<reference evidence="3 4" key="1">
    <citation type="journal article" date="2024" name="G3 (Bethesda)">
        <title>Genome assembly of Hibiscus sabdariffa L. provides insights into metabolisms of medicinal natural products.</title>
        <authorList>
            <person name="Kim T."/>
        </authorList>
    </citation>
    <scope>NUCLEOTIDE SEQUENCE [LARGE SCALE GENOMIC DNA]</scope>
    <source>
        <strain evidence="3">TK-2024</strain>
        <tissue evidence="3">Old leaves</tissue>
    </source>
</reference>
<keyword evidence="2" id="KW-0732">Signal</keyword>
<comment type="caution">
    <text evidence="3">The sequence shown here is derived from an EMBL/GenBank/DDBJ whole genome shotgun (WGS) entry which is preliminary data.</text>
</comment>
<evidence type="ECO:0000313" key="4">
    <source>
        <dbReference type="Proteomes" id="UP001396334"/>
    </source>
</evidence>
<keyword evidence="4" id="KW-1185">Reference proteome</keyword>
<evidence type="ECO:0000256" key="1">
    <source>
        <dbReference type="SAM" id="MobiDB-lite"/>
    </source>
</evidence>
<name>A0ABR2QKH5_9ROSI</name>
<evidence type="ECO:0000313" key="3">
    <source>
        <dbReference type="EMBL" id="KAK9001055.1"/>
    </source>
</evidence>
<accession>A0ABR2QKH5</accession>
<feature type="compositionally biased region" description="Basic and acidic residues" evidence="1">
    <location>
        <begin position="240"/>
        <end position="296"/>
    </location>
</feature>
<feature type="chain" id="PRO_5046111626" evidence="2">
    <location>
        <begin position="23"/>
        <end position="296"/>
    </location>
</feature>
<feature type="region of interest" description="Disordered" evidence="1">
    <location>
        <begin position="150"/>
        <end position="296"/>
    </location>
</feature>
<organism evidence="3 4">
    <name type="scientific">Hibiscus sabdariffa</name>
    <name type="common">roselle</name>
    <dbReference type="NCBI Taxonomy" id="183260"/>
    <lineage>
        <taxon>Eukaryota</taxon>
        <taxon>Viridiplantae</taxon>
        <taxon>Streptophyta</taxon>
        <taxon>Embryophyta</taxon>
        <taxon>Tracheophyta</taxon>
        <taxon>Spermatophyta</taxon>
        <taxon>Magnoliopsida</taxon>
        <taxon>eudicotyledons</taxon>
        <taxon>Gunneridae</taxon>
        <taxon>Pentapetalae</taxon>
        <taxon>rosids</taxon>
        <taxon>malvids</taxon>
        <taxon>Malvales</taxon>
        <taxon>Malvaceae</taxon>
        <taxon>Malvoideae</taxon>
        <taxon>Hibiscus</taxon>
    </lineage>
</organism>
<dbReference type="Proteomes" id="UP001396334">
    <property type="component" value="Unassembled WGS sequence"/>
</dbReference>
<evidence type="ECO:0000256" key="2">
    <source>
        <dbReference type="SAM" id="SignalP"/>
    </source>
</evidence>
<feature type="compositionally biased region" description="Basic residues" evidence="1">
    <location>
        <begin position="163"/>
        <end position="185"/>
    </location>
</feature>
<feature type="signal peptide" evidence="2">
    <location>
        <begin position="1"/>
        <end position="22"/>
    </location>
</feature>
<dbReference type="EMBL" id="JBBPBN010000036">
    <property type="protein sequence ID" value="KAK9001055.1"/>
    <property type="molecule type" value="Genomic_DNA"/>
</dbReference>
<sequence>MTKFPLVVFSLALILSIQFVVGIEDDDKIQDELSDKEEDVVFYQVFENIIEILINAKLVNRSVMETKVTMVEFYEAYEKAKEKCHPSSVEVSMEDEKQIFYVTLEYAIEMMASSGLIDHDVVYNELFPGKAKTLAPKFDKMVGQAIEKARTDDKDYEDDNLKPRTKGKYKTLSKGKNKSRSKGKGKGKEDDDDTSKARSKGKGKDDDDDNSKARSKGKGKGKEDDDDNSKTLSKGKGKRKEYDDNSKGQSKGKEDDDTSKTRSKGKDKDRSDGKDNDDILKSKKENDGNSEDKNSL</sequence>
<proteinExistence type="predicted"/>